<dbReference type="SMART" id="SM00382">
    <property type="entry name" value="AAA"/>
    <property type="match status" value="4"/>
</dbReference>
<feature type="domain" description="ABC transmembrane type-1" evidence="13">
    <location>
        <begin position="1405"/>
        <end position="1674"/>
    </location>
</feature>
<feature type="compositionally biased region" description="Basic and acidic residues" evidence="10">
    <location>
        <begin position="1712"/>
        <end position="1726"/>
    </location>
</feature>
<evidence type="ECO:0008006" key="16">
    <source>
        <dbReference type="Google" id="ProtNLM"/>
    </source>
</evidence>
<dbReference type="Pfam" id="PF00005">
    <property type="entry name" value="ABC_tran"/>
    <property type="match status" value="4"/>
</dbReference>
<feature type="transmembrane region" description="Helical" evidence="11">
    <location>
        <begin position="2277"/>
        <end position="2295"/>
    </location>
</feature>
<dbReference type="FunFam" id="1.20.1560.10:FF:000017">
    <property type="entry name" value="Cystic fibrosis transmembrane conductance regulator"/>
    <property type="match status" value="2"/>
</dbReference>
<dbReference type="GO" id="GO:0016887">
    <property type="term" value="F:ATP hydrolysis activity"/>
    <property type="evidence" value="ECO:0007669"/>
    <property type="project" value="InterPro"/>
</dbReference>
<keyword evidence="5" id="KW-0677">Repeat</keyword>
<feature type="transmembrane region" description="Helical" evidence="11">
    <location>
        <begin position="1549"/>
        <end position="1567"/>
    </location>
</feature>
<evidence type="ECO:0000259" key="13">
    <source>
        <dbReference type="PROSITE" id="PS50929"/>
    </source>
</evidence>
<dbReference type="InterPro" id="IPR011527">
    <property type="entry name" value="ABC1_TM_dom"/>
</dbReference>
<evidence type="ECO:0000256" key="11">
    <source>
        <dbReference type="SAM" id="Phobius"/>
    </source>
</evidence>
<gene>
    <name evidence="14" type="ORF">PMEA_00002604</name>
</gene>
<keyword evidence="15" id="KW-1185">Reference proteome</keyword>
<reference evidence="14 15" key="1">
    <citation type="submission" date="2022-05" db="EMBL/GenBank/DDBJ databases">
        <authorList>
            <consortium name="Genoscope - CEA"/>
            <person name="William W."/>
        </authorList>
    </citation>
    <scope>NUCLEOTIDE SEQUENCE [LARGE SCALE GENOMIC DNA]</scope>
</reference>
<dbReference type="GO" id="GO:0140359">
    <property type="term" value="F:ABC-type transporter activity"/>
    <property type="evidence" value="ECO:0007669"/>
    <property type="project" value="InterPro"/>
</dbReference>
<feature type="domain" description="ABC transporter" evidence="12">
    <location>
        <begin position="2366"/>
        <end position="2588"/>
    </location>
</feature>
<feature type="transmembrane region" description="Helical" evidence="11">
    <location>
        <begin position="334"/>
        <end position="358"/>
    </location>
</feature>
<evidence type="ECO:0000256" key="5">
    <source>
        <dbReference type="ARBA" id="ARBA00022737"/>
    </source>
</evidence>
<evidence type="ECO:0000259" key="12">
    <source>
        <dbReference type="PROSITE" id="PS50893"/>
    </source>
</evidence>
<evidence type="ECO:0000313" key="15">
    <source>
        <dbReference type="Proteomes" id="UP001159428"/>
    </source>
</evidence>
<feature type="domain" description="ABC transporter" evidence="12">
    <location>
        <begin position="459"/>
        <end position="682"/>
    </location>
</feature>
<feature type="transmembrane region" description="Helical" evidence="11">
    <location>
        <begin position="2047"/>
        <end position="2068"/>
    </location>
</feature>
<dbReference type="PROSITE" id="PS50893">
    <property type="entry name" value="ABC_TRANSPORTER_2"/>
    <property type="match status" value="4"/>
</dbReference>
<comment type="caution">
    <text evidence="14">The sequence shown here is derived from an EMBL/GenBank/DDBJ whole genome shotgun (WGS) entry which is preliminary data.</text>
</comment>
<feature type="transmembrane region" description="Helical" evidence="11">
    <location>
        <begin position="752"/>
        <end position="779"/>
    </location>
</feature>
<feature type="transmembrane region" description="Helical" evidence="11">
    <location>
        <begin position="223"/>
        <end position="245"/>
    </location>
</feature>
<dbReference type="Pfam" id="PF00664">
    <property type="entry name" value="ABC_membrane"/>
    <property type="match status" value="4"/>
</dbReference>
<feature type="domain" description="ABC transmembrane type-1" evidence="13">
    <location>
        <begin position="2054"/>
        <end position="2328"/>
    </location>
</feature>
<feature type="transmembrane region" description="Helical" evidence="11">
    <location>
        <begin position="1521"/>
        <end position="1543"/>
    </location>
</feature>
<dbReference type="InterPro" id="IPR036640">
    <property type="entry name" value="ABC1_TM_sf"/>
</dbReference>
<feature type="compositionally biased region" description="Polar residues" evidence="10">
    <location>
        <begin position="418"/>
        <end position="433"/>
    </location>
</feature>
<feature type="transmembrane region" description="Helical" evidence="11">
    <location>
        <begin position="251"/>
        <end position="269"/>
    </location>
</feature>
<feature type="transmembrane region" description="Helical" evidence="11">
    <location>
        <begin position="2088"/>
        <end position="2116"/>
    </location>
</feature>
<dbReference type="InterPro" id="IPR017871">
    <property type="entry name" value="ABC_transporter-like_CS"/>
</dbReference>
<keyword evidence="7" id="KW-0067">ATP-binding</keyword>
<dbReference type="GO" id="GO:0005524">
    <property type="term" value="F:ATP binding"/>
    <property type="evidence" value="ECO:0007669"/>
    <property type="project" value="UniProtKB-KW"/>
</dbReference>
<feature type="transmembrane region" description="Helical" evidence="11">
    <location>
        <begin position="2160"/>
        <end position="2181"/>
    </location>
</feature>
<dbReference type="CDD" id="cd03250">
    <property type="entry name" value="ABCC_MRP_domain1"/>
    <property type="match status" value="2"/>
</dbReference>
<dbReference type="InterPro" id="IPR003439">
    <property type="entry name" value="ABC_transporter-like_ATP-bd"/>
</dbReference>
<feature type="transmembrane region" description="Helical" evidence="11">
    <location>
        <begin position="132"/>
        <end position="152"/>
    </location>
</feature>
<dbReference type="Gene3D" id="3.40.50.300">
    <property type="entry name" value="P-loop containing nucleotide triphosphate hydrolases"/>
    <property type="match status" value="4"/>
</dbReference>
<evidence type="ECO:0000256" key="1">
    <source>
        <dbReference type="ARBA" id="ARBA00004141"/>
    </source>
</evidence>
<dbReference type="PANTHER" id="PTHR24223">
    <property type="entry name" value="ATP-BINDING CASSETTE SUB-FAMILY C"/>
    <property type="match status" value="1"/>
</dbReference>
<keyword evidence="8 11" id="KW-1133">Transmembrane helix</keyword>
<keyword evidence="6" id="KW-0547">Nucleotide-binding</keyword>
<feature type="transmembrane region" description="Helical" evidence="11">
    <location>
        <begin position="979"/>
        <end position="997"/>
    </location>
</feature>
<dbReference type="SUPFAM" id="SSF90123">
    <property type="entry name" value="ABC transporter transmembrane region"/>
    <property type="match status" value="4"/>
</dbReference>
<feature type="transmembrane region" description="Helical" evidence="11">
    <location>
        <begin position="877"/>
        <end position="910"/>
    </location>
</feature>
<evidence type="ECO:0000256" key="6">
    <source>
        <dbReference type="ARBA" id="ARBA00022741"/>
    </source>
</evidence>
<feature type="transmembrane region" description="Helical" evidence="11">
    <location>
        <begin position="1441"/>
        <end position="1461"/>
    </location>
</feature>
<evidence type="ECO:0000256" key="3">
    <source>
        <dbReference type="ARBA" id="ARBA00022448"/>
    </source>
</evidence>
<feature type="transmembrane region" description="Helical" evidence="11">
    <location>
        <begin position="1632"/>
        <end position="1656"/>
    </location>
</feature>
<dbReference type="CDD" id="cd18579">
    <property type="entry name" value="ABC_6TM_ABCC_D1"/>
    <property type="match status" value="2"/>
</dbReference>
<comment type="similarity">
    <text evidence="2">Belongs to the ABC transporter superfamily. ABCC family. Conjugate transporter (TC 3.A.1.208) subfamily.</text>
</comment>
<dbReference type="FunFam" id="3.40.50.300:FF:000163">
    <property type="entry name" value="Multidrug resistance-associated protein member 4"/>
    <property type="match status" value="2"/>
</dbReference>
<dbReference type="InterPro" id="IPR044746">
    <property type="entry name" value="ABCC_6TM_D1"/>
</dbReference>
<feature type="domain" description="ABC transporter" evidence="12">
    <location>
        <begin position="1757"/>
        <end position="1980"/>
    </location>
</feature>
<evidence type="ECO:0000256" key="4">
    <source>
        <dbReference type="ARBA" id="ARBA00022692"/>
    </source>
</evidence>
<evidence type="ECO:0000313" key="14">
    <source>
        <dbReference type="EMBL" id="CAH3108559.1"/>
    </source>
</evidence>
<evidence type="ECO:0000256" key="7">
    <source>
        <dbReference type="ARBA" id="ARBA00022840"/>
    </source>
</evidence>
<dbReference type="InterPro" id="IPR027417">
    <property type="entry name" value="P-loop_NTPase"/>
</dbReference>
<dbReference type="FunFam" id="3.40.50.300:FF:000973">
    <property type="entry name" value="Multidrug resistance-associated protein 4"/>
    <property type="match status" value="2"/>
</dbReference>
<feature type="transmembrane region" description="Helical" evidence="11">
    <location>
        <begin position="1404"/>
        <end position="1429"/>
    </location>
</feature>
<feature type="transmembrane region" description="Helical" evidence="11">
    <location>
        <begin position="97"/>
        <end position="120"/>
    </location>
</feature>
<feature type="transmembrane region" description="Helical" evidence="11">
    <location>
        <begin position="2187"/>
        <end position="2208"/>
    </location>
</feature>
<dbReference type="InterPro" id="IPR050173">
    <property type="entry name" value="ABC_transporter_C-like"/>
</dbReference>
<dbReference type="Proteomes" id="UP001159428">
    <property type="component" value="Unassembled WGS sequence"/>
</dbReference>
<dbReference type="InterPro" id="IPR003593">
    <property type="entry name" value="AAA+_ATPase"/>
</dbReference>
<sequence length="2588" mass="289079">MAPKGGYRRISGDDDKKVGFASSLFFRWMNGVLKKGSQRPLDQNDFLPLSEENSGHFVTDRLRKSWESEKRHCKVNGKRPRLWKSVFDMLSAKDVTIILTGNILYTTSRLLFPLFLGYLVSKLMSTEAENNYQLYTCALAMCLNGLIGGLGMHQQDYRCETLGIKIGSALRGLVYQKVGTIQKNLITLTLLLSKQTLLKFTAGRLFDLISNDVKRMEEETVKFFVLAVFAVSAYVGAIFLIYNLIGWQAVTGVFLLCILMPYLAVLSYANAKLRLRTATVSDQRISLMNQVVSGIRAVKTHAWEEEYGRKIKHVRRNEISVISKRTAIQSSIDALSISATPLATLVSVITMVLTGYTLTPANVFMLLSFMGVLKSSGMIDMTSGLMATYDAYVSLGRIEEFLLLENMLEASESDESNEPQQKARSTPSNQSRSYLKKEEKNTENVPLSRQPTELGPTKLCVSNLSFAKTHREDEFILQDINFFAPSKSLTVITGPVGTGKSTLLSAIAGEVLNTSGTIDCQGSVIYLPQTTWVFSGTIKENILFGQPFEESKFERIIDVCALKEDFQRLPDGDQTVVGERGEVLSGGQQARVSLARAVYADGDIYLLDDPLSAVDFKVGKHIFNKCIKDLLGEKIVLLASHQQQHMENADQVIVLYKGRVLDKGRFTELHEKGVINSTVDPLYKAALKDRKDLSDTFAWENTKKHQDAEKCQKIHARPNEARSLEIAKEDRTIGVVTSKLYWDYFRSGAHPLMITGMVGLSLITQAIIAAPDLWLWFLANLNQEDQKNKTYLSVFACLVGACFIFIIVRAYGLFHVCLKCAERLHDKMVVAILRAPVLFFDSNPVGRILNRFSNDIGCVDELLPKTFLAAMQRLLEISALILVTAATNVWLVFLVVPISVLVVFLSNYYLKTARELKRLESISRSPVFAHFSETLIGLDTIRTRGKQTDFVDTLYRYQDIDNQAYIMVMASGRWLGARLDSLASLLVGAVALAAILVSQDAAYAGLALVYVIQTLTMTQYAVRKTSEVENYMTSVERVITYTKLDREPGYEDERNPPEDWPRRGSIVLRDVSLTYYPGGPQVLKNINLSIKGGAKIGVAGRTGAGKSSFVAALMRMPDADGTIIIDDVPIKEIGLQQARRGISILSQSPVLFSGSLRKNLDILDKFQDADLWQALEDVQLKDFVETLDAKLDHELLEHGANVSVGERQLICLARVLLQRSKIVVLDEPTAHVDPDTEQTIWNVVRDKLKESTVITIAHRLNTIKDCQKVLVLKDGKVKGFDKFDSIINMKYVHCVEYANSDKVFCRSQVMAPKGGYKRITGEDDNKVSFASSLFFRWMNGVFKKGSQRPLDQNDFLPLSEENSGRFVTDRLRKSWESEKRHCKIYGKRPKLWKSVFDILSAKDIIIILTGITLSTTSRLLFPLFLGYLVSKFMSTEAENTYQLYACAFAMCLNGLIGGLGMHQQDYRCETLGIKIGSALRGLVYHKTLLLSKQTLLKLTAGRLFDLISNDVKRMEEETVKLFFSAVFAVPAYAGAIFLIYNLIGWQAVTGVFLPCIFMPYFAVLSYANAKLRLRTATVSDQRISLMNQIVSGIRAVKTHAWEDEYGRKIKHVRRNEISVISKRTAIQSSIDALSFSATPLATLVSVITMVLTGYTLTPANVFMLLSFMGVLIMSGMWNVTSGLMVTYDAYVSLGRIEEFLLLENLLEASKSDESNESQQKAKDTPSDRNCSYFKKKEENTEKVSSSREITELGPIILCVSNLSYAKTHQKDEFILEDINFFAPSKSLTVITGPVGSGKSTLLSAIAGEISNASGTIDYQGSIIHLPQTAWVFSGSIKENILFGQPFKESKYERIIDVCALKEDFRRLPDGDQTVVGERGEVLSGGQQARVSLARVVYADGDIYLLDDPLSAVDFKVGQHIFNKCIKDLLGDKIVLLASHQQQHMENANQVIVLYKGRVFEKGRFTELHEKGVISSTIDPLYKAALKDKTDSPEPFGWENNEEHDDAEKCQKTRALPNKARSLEIAKEDRTIGVVTSRLYWDYFRSGAHPLIITGMVGLSLITQAIIAAPDLWLSFLARLNPEDQKNKTYLSVFACLVGACFIFTIVRAYGFFHVCLKCAERLHDKMVVAILKAPVLFFDSNPVGRILNRFSNDIGCVDELLPKTFLAAMQWLLLVSAQILVTAATNIWLMFLVVPISVLVVLLSNYYLKTARELKRLESISRSPVFAHFSETLIGLDTIRTRGRRRDFVDALYRYQDVHNQAYIMVMASGRWLGARLDILASLLVGAVALAAILVSQDAAYAGLALVYIIQTLGSTQYTVRKTSEVENYMTSVERVMTYTKLDCEPGYEEERTPPKAWPRRGSIVLRDVSLTYYPGGPQVLKNINLSIKGGAKIGVAGRTGAGKSSFVAALMRMPDADGNIIIDDVPIKEIGLQQARRGISVLGQSPVLFSGSLRKNLDVLDKFQDADLWQALEDVQLRDFVETLEAKLDHELLEHGANVSAGERQLICLARVLLQRSKIVVLDEPTANVDPDTEQTIWNVVRDKLKESTVITIAHRLNTIKDCEKILVLKDGQVKGFDKFDSITNMK</sequence>
<keyword evidence="4 11" id="KW-0812">Transmembrane</keyword>
<feature type="transmembrane region" description="Helical" evidence="11">
    <location>
        <begin position="791"/>
        <end position="814"/>
    </location>
</feature>
<proteinExistence type="inferred from homology"/>
<feature type="domain" description="ABC transmembrane type-1" evidence="13">
    <location>
        <begin position="97"/>
        <end position="373"/>
    </location>
</feature>
<comment type="subcellular location">
    <subcellularLocation>
        <location evidence="1">Membrane</location>
        <topology evidence="1">Multi-pass membrane protein</topology>
    </subcellularLocation>
</comment>
<dbReference type="PROSITE" id="PS50929">
    <property type="entry name" value="ABC_TM1F"/>
    <property type="match status" value="4"/>
</dbReference>
<dbReference type="EMBL" id="CALNXJ010000011">
    <property type="protein sequence ID" value="CAH3108559.1"/>
    <property type="molecule type" value="Genomic_DNA"/>
</dbReference>
<feature type="domain" description="ABC transporter" evidence="12">
    <location>
        <begin position="1068"/>
        <end position="1299"/>
    </location>
</feature>
<organism evidence="14 15">
    <name type="scientific">Pocillopora meandrina</name>
    <dbReference type="NCBI Taxonomy" id="46732"/>
    <lineage>
        <taxon>Eukaryota</taxon>
        <taxon>Metazoa</taxon>
        <taxon>Cnidaria</taxon>
        <taxon>Anthozoa</taxon>
        <taxon>Hexacorallia</taxon>
        <taxon>Scleractinia</taxon>
        <taxon>Astrocoeniina</taxon>
        <taxon>Pocilloporidae</taxon>
        <taxon>Pocillopora</taxon>
    </lineage>
</organism>
<keyword evidence="9 11" id="KW-0472">Membrane</keyword>
<keyword evidence="3" id="KW-0813">Transport</keyword>
<dbReference type="PROSITE" id="PS00211">
    <property type="entry name" value="ABC_TRANSPORTER_1"/>
    <property type="match status" value="4"/>
</dbReference>
<dbReference type="GO" id="GO:0016020">
    <property type="term" value="C:membrane"/>
    <property type="evidence" value="ECO:0007669"/>
    <property type="project" value="UniProtKB-SubCell"/>
</dbReference>
<protein>
    <recommendedName>
        <fullName evidence="16">Multidrug resistance-associated protein 4</fullName>
    </recommendedName>
</protein>
<dbReference type="SUPFAM" id="SSF52540">
    <property type="entry name" value="P-loop containing nucleoside triphosphate hydrolases"/>
    <property type="match status" value="4"/>
</dbReference>
<dbReference type="FunFam" id="1.20.1560.10:FF:000014">
    <property type="entry name" value="Multidrug resistance-associated protein member 4"/>
    <property type="match status" value="2"/>
</dbReference>
<feature type="transmembrane region" description="Helical" evidence="11">
    <location>
        <begin position="1003"/>
        <end position="1022"/>
    </location>
</feature>
<evidence type="ECO:0000256" key="8">
    <source>
        <dbReference type="ARBA" id="ARBA00022989"/>
    </source>
</evidence>
<name>A0AAU9WB69_9CNID</name>
<dbReference type="PANTHER" id="PTHR24223:SF456">
    <property type="entry name" value="MULTIDRUG RESISTANCE-ASSOCIATED PROTEIN LETHAL(2)03659"/>
    <property type="match status" value="1"/>
</dbReference>
<dbReference type="InterPro" id="IPR044726">
    <property type="entry name" value="ABCC_6TM_D2"/>
</dbReference>
<dbReference type="CDD" id="cd18580">
    <property type="entry name" value="ABC_6TM_ABCC_D2"/>
    <property type="match status" value="2"/>
</dbReference>
<accession>A0AAU9WB69</accession>
<evidence type="ECO:0000256" key="2">
    <source>
        <dbReference type="ARBA" id="ARBA00009726"/>
    </source>
</evidence>
<evidence type="ECO:0000256" key="10">
    <source>
        <dbReference type="SAM" id="MobiDB-lite"/>
    </source>
</evidence>
<dbReference type="Gene3D" id="1.20.1560.10">
    <property type="entry name" value="ABC transporter type 1, transmembrane domain"/>
    <property type="match status" value="4"/>
</dbReference>
<feature type="transmembrane region" description="Helical" evidence="11">
    <location>
        <begin position="1662"/>
        <end position="1685"/>
    </location>
</feature>
<feature type="region of interest" description="Disordered" evidence="10">
    <location>
        <begin position="1712"/>
        <end position="1737"/>
    </location>
</feature>
<dbReference type="CDD" id="cd03244">
    <property type="entry name" value="ABCC_MRP_domain2"/>
    <property type="match status" value="2"/>
</dbReference>
<evidence type="ECO:0000256" key="9">
    <source>
        <dbReference type="ARBA" id="ARBA00023136"/>
    </source>
</evidence>
<feature type="region of interest" description="Disordered" evidence="10">
    <location>
        <begin position="412"/>
        <end position="452"/>
    </location>
</feature>
<feature type="domain" description="ABC transmembrane type-1" evidence="13">
    <location>
        <begin position="752"/>
        <end position="1030"/>
    </location>
</feature>